<proteinExistence type="predicted"/>
<organism evidence="1 2">
    <name type="scientific">Sporolactobacillus kofuensis</name>
    <dbReference type="NCBI Taxonomy" id="269672"/>
    <lineage>
        <taxon>Bacteria</taxon>
        <taxon>Bacillati</taxon>
        <taxon>Bacillota</taxon>
        <taxon>Bacilli</taxon>
        <taxon>Bacillales</taxon>
        <taxon>Sporolactobacillaceae</taxon>
        <taxon>Sporolactobacillus</taxon>
    </lineage>
</organism>
<accession>A0ABW1WDR6</accession>
<dbReference type="EMBL" id="JBHSTQ010000001">
    <property type="protein sequence ID" value="MFC6385235.1"/>
    <property type="molecule type" value="Genomic_DNA"/>
</dbReference>
<name>A0ABW1WDR6_9BACL</name>
<gene>
    <name evidence="1" type="ORF">ACFP7A_01365</name>
</gene>
<reference evidence="2" key="1">
    <citation type="journal article" date="2019" name="Int. J. Syst. Evol. Microbiol.">
        <title>The Global Catalogue of Microorganisms (GCM) 10K type strain sequencing project: providing services to taxonomists for standard genome sequencing and annotation.</title>
        <authorList>
            <consortium name="The Broad Institute Genomics Platform"/>
            <consortium name="The Broad Institute Genome Sequencing Center for Infectious Disease"/>
            <person name="Wu L."/>
            <person name="Ma J."/>
        </authorList>
    </citation>
    <scope>NUCLEOTIDE SEQUENCE [LARGE SCALE GENOMIC DNA]</scope>
    <source>
        <strain evidence="2">CCUG 42001</strain>
    </source>
</reference>
<dbReference type="Proteomes" id="UP001596267">
    <property type="component" value="Unassembled WGS sequence"/>
</dbReference>
<protein>
    <submittedName>
        <fullName evidence="1">Uncharacterized protein</fullName>
    </submittedName>
</protein>
<dbReference type="RefSeq" id="WP_253077342.1">
    <property type="nucleotide sequence ID" value="NZ_JAMXWN010000019.1"/>
</dbReference>
<evidence type="ECO:0000313" key="2">
    <source>
        <dbReference type="Proteomes" id="UP001596267"/>
    </source>
</evidence>
<sequence>MRNYPFMQDMTAQRLLVEHGGSIGYDGRGRPVFKFRDSRSYETFIEAFQESKKTTA</sequence>
<comment type="caution">
    <text evidence="1">The sequence shown here is derived from an EMBL/GenBank/DDBJ whole genome shotgun (WGS) entry which is preliminary data.</text>
</comment>
<keyword evidence="2" id="KW-1185">Reference proteome</keyword>
<evidence type="ECO:0000313" key="1">
    <source>
        <dbReference type="EMBL" id="MFC6385235.1"/>
    </source>
</evidence>